<accession>A0A0S7ETK0</accession>
<feature type="non-terminal residue" evidence="1">
    <location>
        <position position="1"/>
    </location>
</feature>
<evidence type="ECO:0000313" key="1">
    <source>
        <dbReference type="EMBL" id="JAO05635.1"/>
    </source>
</evidence>
<reference evidence="1" key="1">
    <citation type="submission" date="2014-12" db="EMBL/GenBank/DDBJ databases">
        <title>Parallel Evolution in Life History Adaptation Evident in the Tissue-Specific Poeciliopsis prolifica transcriptome.</title>
        <authorList>
            <person name="Jue N.K."/>
            <person name="Foley R.J."/>
            <person name="Obergfell C."/>
            <person name="Reznick D.N."/>
            <person name="O'Neill R.J."/>
            <person name="O'Neill M.J."/>
        </authorList>
    </citation>
    <scope>NUCLEOTIDE SEQUENCE</scope>
</reference>
<organism evidence="1">
    <name type="scientific">Poeciliopsis prolifica</name>
    <name type="common">blackstripe livebearer</name>
    <dbReference type="NCBI Taxonomy" id="188132"/>
    <lineage>
        <taxon>Eukaryota</taxon>
        <taxon>Metazoa</taxon>
        <taxon>Chordata</taxon>
        <taxon>Craniata</taxon>
        <taxon>Vertebrata</taxon>
        <taxon>Euteleostomi</taxon>
        <taxon>Actinopterygii</taxon>
        <taxon>Neopterygii</taxon>
        <taxon>Teleostei</taxon>
        <taxon>Neoteleostei</taxon>
        <taxon>Acanthomorphata</taxon>
        <taxon>Ovalentaria</taxon>
        <taxon>Atherinomorphae</taxon>
        <taxon>Cyprinodontiformes</taxon>
        <taxon>Poeciliidae</taxon>
        <taxon>Poeciliinae</taxon>
        <taxon>Poeciliopsis</taxon>
    </lineage>
</organism>
<dbReference type="EMBL" id="GBYX01476042">
    <property type="protein sequence ID" value="JAO05635.1"/>
    <property type="molecule type" value="Transcribed_RNA"/>
</dbReference>
<feature type="non-terminal residue" evidence="1">
    <location>
        <position position="107"/>
    </location>
</feature>
<dbReference type="AlphaFoldDB" id="A0A0S7ETK0"/>
<protein>
    <submittedName>
        <fullName evidence="1">PPUP8650</fullName>
    </submittedName>
</protein>
<gene>
    <name evidence="1" type="primary">PPUP8650</name>
</gene>
<sequence>TIQRVLEKEEWSAFTETVKPNRNEVFVLTGTEQELILNSEVLSQSKTGWVQISGLQKGSYADKVYFVGNSTSNNIGNTCYIHTKLACILHFSLQKLCSDTLSNRLSL</sequence>
<name>A0A0S7ETK0_9TELE</name>
<proteinExistence type="predicted"/>